<accession>A0AAX2F132</accession>
<dbReference type="EMBL" id="FQWA01000001">
    <property type="protein sequence ID" value="SHF54696.1"/>
    <property type="molecule type" value="Genomic_DNA"/>
</dbReference>
<dbReference type="RefSeq" id="WP_025836607.1">
    <property type="nucleotide sequence ID" value="NZ_BAKP01000001.1"/>
</dbReference>
<reference evidence="1 2" key="1">
    <citation type="submission" date="2016-11" db="EMBL/GenBank/DDBJ databases">
        <authorList>
            <person name="Varghese N."/>
            <person name="Submissions S."/>
        </authorList>
    </citation>
    <scope>NUCLEOTIDE SEQUENCE [LARGE SCALE GENOMIC DNA]</scope>
    <source>
        <strain evidence="1 2">DSM 22613</strain>
    </source>
</reference>
<dbReference type="AlphaFoldDB" id="A0AAX2F132"/>
<gene>
    <name evidence="1" type="ORF">SAMN05444364_10181</name>
</gene>
<name>A0AAX2F132_9BACT</name>
<evidence type="ECO:0000313" key="2">
    <source>
        <dbReference type="Proteomes" id="UP000184105"/>
    </source>
</evidence>
<evidence type="ECO:0000313" key="1">
    <source>
        <dbReference type="EMBL" id="SHF54696.1"/>
    </source>
</evidence>
<keyword evidence="2" id="KW-1185">Reference proteome</keyword>
<protein>
    <submittedName>
        <fullName evidence="1">Uncharacterized protein</fullName>
    </submittedName>
</protein>
<organism evidence="1 2">
    <name type="scientific">Prevotella scopos JCM 17725</name>
    <dbReference type="NCBI Taxonomy" id="1236518"/>
    <lineage>
        <taxon>Bacteria</taxon>
        <taxon>Pseudomonadati</taxon>
        <taxon>Bacteroidota</taxon>
        <taxon>Bacteroidia</taxon>
        <taxon>Bacteroidales</taxon>
        <taxon>Prevotellaceae</taxon>
        <taxon>Prevotella</taxon>
    </lineage>
</organism>
<comment type="caution">
    <text evidence="1">The sequence shown here is derived from an EMBL/GenBank/DDBJ whole genome shotgun (WGS) entry which is preliminary data.</text>
</comment>
<dbReference type="Proteomes" id="UP000184105">
    <property type="component" value="Unassembled WGS sequence"/>
</dbReference>
<proteinExistence type="predicted"/>
<sequence length="234" mass="25997">MASKRLFCSVFGILFLSFGGGQLVFALDTPINDTSRHLSVSDSLISNDFGMKIEKQNVGPSHAGNTCLVEKYFRNGASRQTILSISKGSRPDPATYLKRRCIRRHLKDFKAGASCIITKEAFDRHDGDSLGKADNSQFVMTKSEMDSVLIKSHGNLIRIENELGIPVNTWKNKILIRIDILKPKRLRLRMPSGNEAGVNELWLPGGYLPTGYKEAVVDRIPKGSYTATVIEILQ</sequence>